<dbReference type="HAMAP" id="MF_00536">
    <property type="entry name" value="PdxA"/>
    <property type="match status" value="1"/>
</dbReference>
<comment type="miscellaneous">
    <text evidence="7">The active site is located at the dimer interface.</text>
</comment>
<sequence length="339" mass="34952">MTVPSNRLPLAVTMGEPAGVGGDIALKIWVERRASGVPPFFLIDSPDRLSALAARLGLDVPLRALSSAADAVGCFDDALPVLALELPTPVVAGRPDPANGAAVIASIDRAVALVQAGEAAAIVTNPIQKSALYAAGFRHPGHTEYLAHLAGLTDEPIMMLASADLRVIPVTIHVSLRDAVNQLSTAAIVHAGRVAAAALTRDFGIAQPRLAVAGLNPHAGEGGAMGREEIEIITPAIEALRAEGIAAFGPRPSDTLFHAAARSGFDAALCMYHDQALIPLKTIDFDSGVNITLGLPFVRTSPDHGTALDIAGTGKASAVSLLAALKTADAMARNRRRLG</sequence>
<comment type="subunit">
    <text evidence="7">Homodimer.</text>
</comment>
<dbReference type="GO" id="GO:0000287">
    <property type="term" value="F:magnesium ion binding"/>
    <property type="evidence" value="ECO:0007669"/>
    <property type="project" value="UniProtKB-UniRule"/>
</dbReference>
<dbReference type="PANTHER" id="PTHR30004:SF6">
    <property type="entry name" value="D-THREONATE 4-PHOSPHATE DEHYDROGENASE"/>
    <property type="match status" value="1"/>
</dbReference>
<dbReference type="GO" id="GO:0008615">
    <property type="term" value="P:pyridoxine biosynthetic process"/>
    <property type="evidence" value="ECO:0007669"/>
    <property type="project" value="UniProtKB-UniRule"/>
</dbReference>
<comment type="subcellular location">
    <subcellularLocation>
        <location evidence="7">Cytoplasm</location>
    </subcellularLocation>
</comment>
<keyword evidence="3 7" id="KW-0521">NADP</keyword>
<dbReference type="GO" id="GO:0005737">
    <property type="term" value="C:cytoplasm"/>
    <property type="evidence" value="ECO:0007669"/>
    <property type="project" value="UniProtKB-SubCell"/>
</dbReference>
<comment type="pathway">
    <text evidence="7">Cofactor biosynthesis; pyridoxine 5'-phosphate biosynthesis; pyridoxine 5'-phosphate from D-erythrose 4-phosphate: step 4/5.</text>
</comment>
<evidence type="ECO:0000256" key="6">
    <source>
        <dbReference type="ARBA" id="ARBA00023096"/>
    </source>
</evidence>
<gene>
    <name evidence="7 8" type="primary">pdxA</name>
    <name evidence="8" type="ORF">D3877_06120</name>
</gene>
<keyword evidence="1 7" id="KW-0963">Cytoplasm</keyword>
<dbReference type="GO" id="GO:0008270">
    <property type="term" value="F:zinc ion binding"/>
    <property type="evidence" value="ECO:0007669"/>
    <property type="project" value="UniProtKB-UniRule"/>
</dbReference>
<feature type="binding site" evidence="7">
    <location>
        <position position="143"/>
    </location>
    <ligand>
        <name>substrate</name>
    </ligand>
</feature>
<feature type="binding site" evidence="7">
    <location>
        <position position="299"/>
    </location>
    <ligand>
        <name>substrate</name>
    </ligand>
</feature>
<feature type="binding site" evidence="7">
    <location>
        <position position="273"/>
    </location>
    <ligand>
        <name>a divalent metal cation</name>
        <dbReference type="ChEBI" id="CHEBI:60240"/>
        <note>ligand shared between dimeric partners</note>
    </ligand>
</feature>
<dbReference type="PANTHER" id="PTHR30004">
    <property type="entry name" value="4-HYDROXYTHREONINE-4-PHOSPHATE DEHYDROGENASE"/>
    <property type="match status" value="1"/>
</dbReference>
<keyword evidence="2 7" id="KW-0479">Metal-binding</keyword>
<feature type="binding site" evidence="7">
    <location>
        <position position="290"/>
    </location>
    <ligand>
        <name>substrate</name>
    </ligand>
</feature>
<dbReference type="RefSeq" id="WP_119829811.1">
    <property type="nucleotide sequence ID" value="NZ_QYUL01000001.1"/>
</dbReference>
<evidence type="ECO:0000256" key="2">
    <source>
        <dbReference type="ARBA" id="ARBA00022723"/>
    </source>
</evidence>
<feature type="binding site" evidence="7">
    <location>
        <position position="173"/>
    </location>
    <ligand>
        <name>a divalent metal cation</name>
        <dbReference type="ChEBI" id="CHEBI:60240"/>
        <note>ligand shared between dimeric partners</note>
    </ligand>
</feature>
<dbReference type="Gene3D" id="3.40.718.10">
    <property type="entry name" value="Isopropylmalate Dehydrogenase"/>
    <property type="match status" value="1"/>
</dbReference>
<evidence type="ECO:0000256" key="7">
    <source>
        <dbReference type="HAMAP-Rule" id="MF_00536"/>
    </source>
</evidence>
<accession>A0A418W2A6</accession>
<comment type="function">
    <text evidence="7">Catalyzes the NAD(P)-dependent oxidation of 4-(phosphooxy)-L-threonine (HTP) into 2-amino-3-oxo-4-(phosphooxy)butyric acid which spontaneously decarboxylates to form 3-amino-2-oxopropyl phosphate (AHAP).</text>
</comment>
<protein>
    <recommendedName>
        <fullName evidence="7">4-hydroxythreonine-4-phosphate dehydrogenase</fullName>
        <ecNumber evidence="7">1.1.1.262</ecNumber>
    </recommendedName>
    <alternativeName>
        <fullName evidence="7">4-(phosphohydroxy)-L-threonine dehydrogenase</fullName>
    </alternativeName>
</protein>
<evidence type="ECO:0000313" key="8">
    <source>
        <dbReference type="EMBL" id="RJF84170.1"/>
    </source>
</evidence>
<dbReference type="OrthoDB" id="9801783at2"/>
<keyword evidence="4 7" id="KW-0560">Oxidoreductase</keyword>
<reference evidence="8 9" key="1">
    <citation type="submission" date="2018-09" db="EMBL/GenBank/DDBJ databases">
        <authorList>
            <person name="Zhu H."/>
        </authorList>
    </citation>
    <scope>NUCLEOTIDE SEQUENCE [LARGE SCALE GENOMIC DNA]</scope>
    <source>
        <strain evidence="8 9">K2W22B-5</strain>
    </source>
</reference>
<dbReference type="GO" id="GO:0051287">
    <property type="term" value="F:NAD binding"/>
    <property type="evidence" value="ECO:0007669"/>
    <property type="project" value="InterPro"/>
</dbReference>
<keyword evidence="9" id="KW-1185">Reference proteome</keyword>
<comment type="cofactor">
    <cofactor evidence="7">
        <name>Zn(2+)</name>
        <dbReference type="ChEBI" id="CHEBI:29105"/>
    </cofactor>
    <cofactor evidence="7">
        <name>Mg(2+)</name>
        <dbReference type="ChEBI" id="CHEBI:18420"/>
    </cofactor>
    <cofactor evidence="7">
        <name>Co(2+)</name>
        <dbReference type="ChEBI" id="CHEBI:48828"/>
    </cofactor>
    <text evidence="7">Binds 1 divalent metal cation per subunit. Can use ions such as Zn(2+), Mg(2+) or Co(2+).</text>
</comment>
<evidence type="ECO:0000256" key="4">
    <source>
        <dbReference type="ARBA" id="ARBA00023002"/>
    </source>
</evidence>
<keyword evidence="5 7" id="KW-0520">NAD</keyword>
<feature type="binding site" evidence="7">
    <location>
        <position position="142"/>
    </location>
    <ligand>
        <name>substrate</name>
    </ligand>
</feature>
<keyword evidence="7" id="KW-0460">Magnesium</keyword>
<comment type="caution">
    <text evidence="8">The sequence shown here is derived from an EMBL/GenBank/DDBJ whole genome shotgun (WGS) entry which is preliminary data.</text>
</comment>
<dbReference type="EC" id="1.1.1.262" evidence="7"/>
<evidence type="ECO:0000256" key="5">
    <source>
        <dbReference type="ARBA" id="ARBA00023027"/>
    </source>
</evidence>
<proteinExistence type="inferred from homology"/>
<dbReference type="AlphaFoldDB" id="A0A418W2A6"/>
<comment type="similarity">
    <text evidence="7">Belongs to the PdxA family.</text>
</comment>
<dbReference type="InterPro" id="IPR005255">
    <property type="entry name" value="PdxA_fam"/>
</dbReference>
<evidence type="ECO:0000256" key="3">
    <source>
        <dbReference type="ARBA" id="ARBA00022857"/>
    </source>
</evidence>
<dbReference type="GO" id="GO:0050570">
    <property type="term" value="F:4-hydroxythreonine-4-phosphate dehydrogenase activity"/>
    <property type="evidence" value="ECO:0007669"/>
    <property type="project" value="UniProtKB-UniRule"/>
</dbReference>
<dbReference type="Pfam" id="PF04166">
    <property type="entry name" value="PdxA"/>
    <property type="match status" value="1"/>
</dbReference>
<dbReference type="GO" id="GO:0050897">
    <property type="term" value="F:cobalt ion binding"/>
    <property type="evidence" value="ECO:0007669"/>
    <property type="project" value="UniProtKB-UniRule"/>
</dbReference>
<dbReference type="Proteomes" id="UP000283458">
    <property type="component" value="Unassembled WGS sequence"/>
</dbReference>
<dbReference type="SUPFAM" id="SSF53659">
    <property type="entry name" value="Isocitrate/Isopropylmalate dehydrogenase-like"/>
    <property type="match status" value="1"/>
</dbReference>
<feature type="binding site" evidence="7">
    <location>
        <position position="218"/>
    </location>
    <ligand>
        <name>a divalent metal cation</name>
        <dbReference type="ChEBI" id="CHEBI:60240"/>
        <note>ligand shared between dimeric partners</note>
    </ligand>
</feature>
<keyword evidence="7" id="KW-0862">Zinc</keyword>
<comment type="catalytic activity">
    <reaction evidence="7">
        <text>4-(phosphooxy)-L-threonine + NAD(+) = 3-amino-2-oxopropyl phosphate + CO2 + NADH</text>
        <dbReference type="Rhea" id="RHEA:32275"/>
        <dbReference type="ChEBI" id="CHEBI:16526"/>
        <dbReference type="ChEBI" id="CHEBI:57279"/>
        <dbReference type="ChEBI" id="CHEBI:57540"/>
        <dbReference type="ChEBI" id="CHEBI:57945"/>
        <dbReference type="ChEBI" id="CHEBI:58452"/>
        <dbReference type="EC" id="1.1.1.262"/>
    </reaction>
</comment>
<evidence type="ECO:0000313" key="9">
    <source>
        <dbReference type="Proteomes" id="UP000283458"/>
    </source>
</evidence>
<keyword evidence="6 7" id="KW-0664">Pyridoxine biosynthesis</keyword>
<dbReference type="NCBIfam" id="NF003699">
    <property type="entry name" value="PRK05312.1"/>
    <property type="match status" value="1"/>
</dbReference>
<evidence type="ECO:0000256" key="1">
    <source>
        <dbReference type="ARBA" id="ARBA00022490"/>
    </source>
</evidence>
<keyword evidence="7" id="KW-0170">Cobalt</keyword>
<dbReference type="UniPathway" id="UPA00244">
    <property type="reaction ID" value="UER00312"/>
</dbReference>
<dbReference type="GO" id="GO:0042823">
    <property type="term" value="P:pyridoxal phosphate biosynthetic process"/>
    <property type="evidence" value="ECO:0007669"/>
    <property type="project" value="UniProtKB-UniRule"/>
</dbReference>
<dbReference type="NCBIfam" id="TIGR00557">
    <property type="entry name" value="pdxA"/>
    <property type="match status" value="1"/>
</dbReference>
<feature type="binding site" evidence="7">
    <location>
        <position position="281"/>
    </location>
    <ligand>
        <name>substrate</name>
    </ligand>
</feature>
<dbReference type="InterPro" id="IPR037510">
    <property type="entry name" value="PdxA"/>
</dbReference>
<dbReference type="EMBL" id="QYUL01000001">
    <property type="protein sequence ID" value="RJF84170.1"/>
    <property type="molecule type" value="Genomic_DNA"/>
</dbReference>
<organism evidence="8 9">
    <name type="scientific">Azospirillum cavernae</name>
    <dbReference type="NCBI Taxonomy" id="2320860"/>
    <lineage>
        <taxon>Bacteria</taxon>
        <taxon>Pseudomonadati</taxon>
        <taxon>Pseudomonadota</taxon>
        <taxon>Alphaproteobacteria</taxon>
        <taxon>Rhodospirillales</taxon>
        <taxon>Azospirillaceae</taxon>
        <taxon>Azospirillum</taxon>
    </lineage>
</organism>
<name>A0A418W2A6_9PROT</name>